<dbReference type="InterPro" id="IPR041489">
    <property type="entry name" value="PDZ_6"/>
</dbReference>
<evidence type="ECO:0000313" key="8">
    <source>
        <dbReference type="Proteomes" id="UP000177159"/>
    </source>
</evidence>
<sequence length="409" mass="45458">MKLSFITHKLLLISLVIALFGAGYRMGEYRTQKELRQKPAYNYTVSNIDEGNTRNIDFALFWETWNALEENYVDKTKLDPKVLYYGAIKGMVSSLGDSYTFFLTPEENQQSKDDLGGKFEGIGAELGLKNNQIVIVTPLKNSPAEKAGVRAGDIILEVDGKSTEGWTLNQAVSEIRGPKGEPVLLTLLRIDEEIEISIKRDQINIPFVELEFEKDVAVIELTRFGDNTNKLWDQTVSAINQRIRQGTVKGVVLDMRGNPGGFLDGAVYIASEFLPQGKIIVKQQYANDTKEEYTVERRGKLLDIPLVVLINEGSASASEIVAGALRDHERATLVGQKTFGKGSVQQALDLSEGAGVHITISKWILPDGEWINDKGIEPSVKVENTVEDGNTLSRESDIQLNRAIELLRK</sequence>
<protein>
    <recommendedName>
        <fullName evidence="6">PDZ domain-containing protein</fullName>
    </recommendedName>
</protein>
<dbReference type="PANTHER" id="PTHR32060">
    <property type="entry name" value="TAIL-SPECIFIC PROTEASE"/>
    <property type="match status" value="1"/>
</dbReference>
<dbReference type="Gene3D" id="3.30.750.44">
    <property type="match status" value="1"/>
</dbReference>
<gene>
    <name evidence="7" type="ORF">A3C24_01525</name>
</gene>
<dbReference type="FunFam" id="2.30.42.10:FF:000063">
    <property type="entry name" value="Peptidase, S41 family"/>
    <property type="match status" value="1"/>
</dbReference>
<evidence type="ECO:0000256" key="3">
    <source>
        <dbReference type="ARBA" id="ARBA00022801"/>
    </source>
</evidence>
<dbReference type="NCBIfam" id="TIGR00225">
    <property type="entry name" value="prc"/>
    <property type="match status" value="1"/>
</dbReference>
<dbReference type="InterPro" id="IPR004447">
    <property type="entry name" value="Peptidase_S41A"/>
</dbReference>
<comment type="caution">
    <text evidence="7">The sequence shown here is derived from an EMBL/GenBank/DDBJ whole genome shotgun (WGS) entry which is preliminary data.</text>
</comment>
<dbReference type="GO" id="GO:0030288">
    <property type="term" value="C:outer membrane-bounded periplasmic space"/>
    <property type="evidence" value="ECO:0007669"/>
    <property type="project" value="TreeGrafter"/>
</dbReference>
<dbReference type="SMART" id="SM00228">
    <property type="entry name" value="PDZ"/>
    <property type="match status" value="1"/>
</dbReference>
<dbReference type="Gene3D" id="2.30.42.10">
    <property type="match status" value="1"/>
</dbReference>
<evidence type="ECO:0000313" key="7">
    <source>
        <dbReference type="EMBL" id="OGK23831.1"/>
    </source>
</evidence>
<dbReference type="SMART" id="SM00245">
    <property type="entry name" value="TSPc"/>
    <property type="match status" value="1"/>
</dbReference>
<evidence type="ECO:0000256" key="1">
    <source>
        <dbReference type="ARBA" id="ARBA00009179"/>
    </source>
</evidence>
<dbReference type="GO" id="GO:0007165">
    <property type="term" value="P:signal transduction"/>
    <property type="evidence" value="ECO:0007669"/>
    <property type="project" value="TreeGrafter"/>
</dbReference>
<keyword evidence="3 5" id="KW-0378">Hydrolase</keyword>
<dbReference type="InterPro" id="IPR029045">
    <property type="entry name" value="ClpP/crotonase-like_dom_sf"/>
</dbReference>
<dbReference type="Proteomes" id="UP000177159">
    <property type="component" value="Unassembled WGS sequence"/>
</dbReference>
<comment type="similarity">
    <text evidence="1 5">Belongs to the peptidase S41A family.</text>
</comment>
<name>A0A1F7GY23_9BACT</name>
<dbReference type="CDD" id="cd07560">
    <property type="entry name" value="Peptidase_S41_CPP"/>
    <property type="match status" value="1"/>
</dbReference>
<dbReference type="InterPro" id="IPR005151">
    <property type="entry name" value="Tail-specific_protease"/>
</dbReference>
<organism evidence="7 8">
    <name type="scientific">Candidatus Roizmanbacteria bacterium RIFCSPHIGHO2_02_FULL_37_24</name>
    <dbReference type="NCBI Taxonomy" id="1802037"/>
    <lineage>
        <taxon>Bacteria</taxon>
        <taxon>Candidatus Roizmaniibacteriota</taxon>
    </lineage>
</organism>
<dbReference type="GO" id="GO:0008236">
    <property type="term" value="F:serine-type peptidase activity"/>
    <property type="evidence" value="ECO:0007669"/>
    <property type="project" value="UniProtKB-KW"/>
</dbReference>
<evidence type="ECO:0000259" key="6">
    <source>
        <dbReference type="PROSITE" id="PS50106"/>
    </source>
</evidence>
<dbReference type="PANTHER" id="PTHR32060:SF30">
    <property type="entry name" value="CARBOXY-TERMINAL PROCESSING PROTEASE CTPA"/>
    <property type="match status" value="1"/>
</dbReference>
<evidence type="ECO:0000256" key="4">
    <source>
        <dbReference type="ARBA" id="ARBA00022825"/>
    </source>
</evidence>
<dbReference type="SUPFAM" id="SSF52096">
    <property type="entry name" value="ClpP/crotonase"/>
    <property type="match status" value="1"/>
</dbReference>
<evidence type="ECO:0000256" key="2">
    <source>
        <dbReference type="ARBA" id="ARBA00022670"/>
    </source>
</evidence>
<dbReference type="Pfam" id="PF03572">
    <property type="entry name" value="Peptidase_S41"/>
    <property type="match status" value="1"/>
</dbReference>
<dbReference type="SUPFAM" id="SSF50156">
    <property type="entry name" value="PDZ domain-like"/>
    <property type="match status" value="1"/>
</dbReference>
<accession>A0A1F7GY23</accession>
<dbReference type="Pfam" id="PF17820">
    <property type="entry name" value="PDZ_6"/>
    <property type="match status" value="1"/>
</dbReference>
<keyword evidence="2 5" id="KW-0645">Protease</keyword>
<dbReference type="InterPro" id="IPR036034">
    <property type="entry name" value="PDZ_sf"/>
</dbReference>
<dbReference type="CDD" id="cd06782">
    <property type="entry name" value="cpPDZ_CPP-like"/>
    <property type="match status" value="1"/>
</dbReference>
<dbReference type="PROSITE" id="PS50106">
    <property type="entry name" value="PDZ"/>
    <property type="match status" value="1"/>
</dbReference>
<dbReference type="GO" id="GO:0006508">
    <property type="term" value="P:proteolysis"/>
    <property type="evidence" value="ECO:0007669"/>
    <property type="project" value="UniProtKB-KW"/>
</dbReference>
<dbReference type="Gene3D" id="3.90.226.10">
    <property type="entry name" value="2-enoyl-CoA Hydratase, Chain A, domain 1"/>
    <property type="match status" value="1"/>
</dbReference>
<dbReference type="GO" id="GO:0004175">
    <property type="term" value="F:endopeptidase activity"/>
    <property type="evidence" value="ECO:0007669"/>
    <property type="project" value="TreeGrafter"/>
</dbReference>
<evidence type="ECO:0000256" key="5">
    <source>
        <dbReference type="RuleBase" id="RU004404"/>
    </source>
</evidence>
<dbReference type="AlphaFoldDB" id="A0A1F7GY23"/>
<dbReference type="EMBL" id="MFZM01000016">
    <property type="protein sequence ID" value="OGK23831.1"/>
    <property type="molecule type" value="Genomic_DNA"/>
</dbReference>
<proteinExistence type="inferred from homology"/>
<feature type="domain" description="PDZ" evidence="6">
    <location>
        <begin position="123"/>
        <end position="176"/>
    </location>
</feature>
<dbReference type="InterPro" id="IPR001478">
    <property type="entry name" value="PDZ"/>
</dbReference>
<keyword evidence="4 5" id="KW-0720">Serine protease</keyword>
<reference evidence="7 8" key="1">
    <citation type="journal article" date="2016" name="Nat. Commun.">
        <title>Thousands of microbial genomes shed light on interconnected biogeochemical processes in an aquifer system.</title>
        <authorList>
            <person name="Anantharaman K."/>
            <person name="Brown C.T."/>
            <person name="Hug L.A."/>
            <person name="Sharon I."/>
            <person name="Castelle C.J."/>
            <person name="Probst A.J."/>
            <person name="Thomas B.C."/>
            <person name="Singh A."/>
            <person name="Wilkins M.J."/>
            <person name="Karaoz U."/>
            <person name="Brodie E.L."/>
            <person name="Williams K.H."/>
            <person name="Hubbard S.S."/>
            <person name="Banfield J.F."/>
        </authorList>
    </citation>
    <scope>NUCLEOTIDE SEQUENCE [LARGE SCALE GENOMIC DNA]</scope>
</reference>